<protein>
    <submittedName>
        <fullName evidence="2">Uncharacterized protein</fullName>
    </submittedName>
</protein>
<keyword evidence="1" id="KW-1133">Transmembrane helix</keyword>
<evidence type="ECO:0000313" key="3">
    <source>
        <dbReference type="Proteomes" id="UP000281553"/>
    </source>
</evidence>
<dbReference type="EMBL" id="UYRU01042260">
    <property type="protein sequence ID" value="VDK74001.1"/>
    <property type="molecule type" value="Genomic_DNA"/>
</dbReference>
<name>A0A3P6UAI1_DIBLA</name>
<dbReference type="Proteomes" id="UP000281553">
    <property type="component" value="Unassembled WGS sequence"/>
</dbReference>
<organism evidence="2 3">
    <name type="scientific">Dibothriocephalus latus</name>
    <name type="common">Fish tapeworm</name>
    <name type="synonym">Diphyllobothrium latum</name>
    <dbReference type="NCBI Taxonomy" id="60516"/>
    <lineage>
        <taxon>Eukaryota</taxon>
        <taxon>Metazoa</taxon>
        <taxon>Spiralia</taxon>
        <taxon>Lophotrochozoa</taxon>
        <taxon>Platyhelminthes</taxon>
        <taxon>Cestoda</taxon>
        <taxon>Eucestoda</taxon>
        <taxon>Diphyllobothriidea</taxon>
        <taxon>Diphyllobothriidae</taxon>
        <taxon>Dibothriocephalus</taxon>
    </lineage>
</organism>
<feature type="transmembrane region" description="Helical" evidence="1">
    <location>
        <begin position="37"/>
        <end position="59"/>
    </location>
</feature>
<gene>
    <name evidence="2" type="ORF">DILT_LOCUS2547</name>
</gene>
<evidence type="ECO:0000313" key="2">
    <source>
        <dbReference type="EMBL" id="VDK74001.1"/>
    </source>
</evidence>
<proteinExistence type="predicted"/>
<evidence type="ECO:0000256" key="1">
    <source>
        <dbReference type="SAM" id="Phobius"/>
    </source>
</evidence>
<reference evidence="2 3" key="1">
    <citation type="submission" date="2018-11" db="EMBL/GenBank/DDBJ databases">
        <authorList>
            <consortium name="Pathogen Informatics"/>
        </authorList>
    </citation>
    <scope>NUCLEOTIDE SEQUENCE [LARGE SCALE GENOMIC DNA]</scope>
</reference>
<sequence>MNRSTQTTRGNSMSVQIKRPFPFAALPLVDAERLQELGILTLMSCWFWPASIFFFPYMLRIFTGLLTAVTLNCHPLSIPADPLVLRNGSTCLAKLDLAGQSSTADCTNMLGCALL</sequence>
<keyword evidence="3" id="KW-1185">Reference proteome</keyword>
<keyword evidence="1" id="KW-0472">Membrane</keyword>
<dbReference type="AlphaFoldDB" id="A0A3P6UAI1"/>
<keyword evidence="1" id="KW-0812">Transmembrane</keyword>
<accession>A0A3P6UAI1</accession>